<dbReference type="InterPro" id="IPR029636">
    <property type="entry name" value="Csf1"/>
</dbReference>
<comment type="caution">
    <text evidence="5">The sequence shown here is derived from an EMBL/GenBank/DDBJ whole genome shotgun (WGS) entry which is preliminary data.</text>
</comment>
<evidence type="ECO:0000259" key="4">
    <source>
        <dbReference type="Pfam" id="PF25038"/>
    </source>
</evidence>
<feature type="region of interest" description="Disordered" evidence="1">
    <location>
        <begin position="3093"/>
        <end position="3121"/>
    </location>
</feature>
<dbReference type="GO" id="GO:0016020">
    <property type="term" value="C:membrane"/>
    <property type="evidence" value="ECO:0007669"/>
    <property type="project" value="InterPro"/>
</dbReference>
<feature type="compositionally biased region" description="Basic and acidic residues" evidence="1">
    <location>
        <begin position="188"/>
        <end position="198"/>
    </location>
</feature>
<keyword evidence="6" id="KW-1185">Reference proteome</keyword>
<dbReference type="PANTHER" id="PTHR32085">
    <property type="entry name" value="PROTEIN CSF1"/>
    <property type="match status" value="1"/>
</dbReference>
<feature type="compositionally biased region" description="Polar residues" evidence="1">
    <location>
        <begin position="136"/>
        <end position="145"/>
    </location>
</feature>
<evidence type="ECO:0000256" key="1">
    <source>
        <dbReference type="SAM" id="MobiDB-lite"/>
    </source>
</evidence>
<feature type="compositionally biased region" description="Low complexity" evidence="1">
    <location>
        <begin position="3102"/>
        <end position="3111"/>
    </location>
</feature>
<gene>
    <name evidence="5" type="ORF">UCRPC4_g03688</name>
</gene>
<protein>
    <submittedName>
        <fullName evidence="5">Putative fermentation associated protein</fullName>
    </submittedName>
</protein>
<feature type="compositionally biased region" description="Low complexity" evidence="1">
    <location>
        <begin position="1199"/>
        <end position="1211"/>
    </location>
</feature>
<accession>A0A0G2GXQ2</accession>
<keyword evidence="2" id="KW-0472">Membrane</keyword>
<proteinExistence type="predicted"/>
<reference evidence="5 6" key="2">
    <citation type="submission" date="2015-05" db="EMBL/GenBank/DDBJ databases">
        <authorList>
            <person name="Morales-Cruz A."/>
            <person name="Amrine K.C."/>
            <person name="Cantu D."/>
        </authorList>
    </citation>
    <scope>NUCLEOTIDE SEQUENCE [LARGE SCALE GENOMIC DNA]</scope>
    <source>
        <strain evidence="5">UCRPC4</strain>
    </source>
</reference>
<feature type="region of interest" description="Disordered" evidence="1">
    <location>
        <begin position="185"/>
        <end position="258"/>
    </location>
</feature>
<feature type="region of interest" description="Disordered" evidence="1">
    <location>
        <begin position="348"/>
        <end position="372"/>
    </location>
</feature>
<feature type="compositionally biased region" description="Basic residues" evidence="1">
    <location>
        <begin position="215"/>
        <end position="224"/>
    </location>
</feature>
<feature type="region of interest" description="Disordered" evidence="1">
    <location>
        <begin position="122"/>
        <end position="150"/>
    </location>
</feature>
<feature type="compositionally biased region" description="Basic and acidic residues" evidence="1">
    <location>
        <begin position="3112"/>
        <end position="3121"/>
    </location>
</feature>
<reference evidence="5 6" key="1">
    <citation type="submission" date="2015-05" db="EMBL/GenBank/DDBJ databases">
        <title>Distinctive expansion of gene families associated with plant cell wall degradation and secondary metabolism in the genomes of grapevine trunk pathogens.</title>
        <authorList>
            <person name="Lawrence D.P."/>
            <person name="Travadon R."/>
            <person name="Rolshausen P.E."/>
            <person name="Baumgartner K."/>
        </authorList>
    </citation>
    <scope>NUCLEOTIDE SEQUENCE [LARGE SCALE GENOMIC DNA]</scope>
    <source>
        <strain evidence="5">UCRPC4</strain>
    </source>
</reference>
<dbReference type="OrthoDB" id="10051416at2759"/>
<feature type="domain" description="Csf1 C-terminal region" evidence="4">
    <location>
        <begin position="2470"/>
        <end position="3200"/>
    </location>
</feature>
<evidence type="ECO:0000259" key="3">
    <source>
        <dbReference type="Pfam" id="PF21678"/>
    </source>
</evidence>
<dbReference type="Proteomes" id="UP000053317">
    <property type="component" value="Unassembled WGS sequence"/>
</dbReference>
<feature type="domain" description="Csf1 N-terminal" evidence="3">
    <location>
        <begin position="911"/>
        <end position="1212"/>
    </location>
</feature>
<sequence>MAGTEGLTAQPLTAGHAFNWVLLIELIVCGILALFFLFYFNRLFATLISYALRAYTWHKFRVHIDIQALQFSLLGGRLFLKGVRYYGENETIFIHYGHITWRYWLRGVKHVDLNRFHMQTEPVQSAKHSEKDAESSTRQSYTNIETGGLDQEDEKPCRIAIHISGLEWFLYNRSPAYEAILKATNASKPKEKPAEDSPHATGNDALRHSDSGPTHRPKRLSKQSRKSENTDGSVTGRNSLSSNGGNSSGPGKKIIPASDNVSMIPHEDHRNSQAGSPSFLSLLPIWVQCNRGAIILGNENTKVLLSTTFDKAEGKLDASSAGPLDIYRQMFKFDFSHPIIQMKPNPDFKSSQTQTAEMLGEEHKHTGVKSRHRLPRWHVQRRGRHVVRSLRDLIPYFRRSIESFVTSSSSAQYDDINMNDNSINSEGDRWFGLTRYMDEATQDDHEVWSHIEYARFSTLVDCPSIGVNFYWDVPGPVRMQHHSSSDDSEMSSVSHIVNGAEQPMYGMDITVKGGTINYGPWADRARAEIQNVFFPNAFQNVAPAEPLKVGENRLSTTFVMRIEIETETTIRIATRESSKDWQWRRRAEAVRGAARLKRSKNKRHVRKKNSKSGVGPDIRPFGWLALSIDPDSSVSFEMDMLPGKTEYSTNVLVDLVGTRMTSSVNHGLLWRCGPQRLRCDLPNPLAWNDLREWTFSIHSQSLEFFILRDHMFLLTDLINDWSSGPPPEYLTFVPFKYNVNLDFSNLKLYLNTNDANIIDDPSDPADNNFLILGGRSLTSNLQIPLDKFRPSQNSIKFNAELKNASLDLTCPSWNTFYTFLDGRSQATLKQLTLDGSYNYYLATSPALTDSLILNLKGSAPKIYLYGFLIRQFMKVKDNYFGDDLHFRTLAEFQENIAAKEPLTAHDIQSQKKDNDLDVMLTVQADQGGVILPGNLYARRENIQLDVLQVEADLRFTNYYMDMDARFSPIEASVETIAPGPDGDLNFSTSNVQLFVDGIEIYGHRLFGLPPTEPTYVCNWDFHVGNILGECSTAFLHTLIASIRALTFSLDDDENALPETQPTTIHDVTFLRAYIGSVRVWVLIGDAALLLSAGASQITLQDWADNLFSGRVTLSVPDIVIATVDRSLANARRERGLTTVPASGALATSLQLKLLNRSTDFEKNRDLQSQHIRLHDQRTQRVPWMTGSNAAIPMANTKHAPPAMSSPSMPSPVGQLGRPETGTTKLRKSSFISTESLRRGRGSKGNGNGFSRLPKSTVISRINQRNVEHDSQTQITRDVPEAVTVSYSSPWSPPYFSLAHLEPDLAELPEITDIKQRHIVDTPDDFVFDNDEDISRRSVLCTFDQAVVCFLTPAVFQTVSLLLEDLAPKHPADLLDMLQIDCVSQLIADKKLSSQLKSTLDVRIVLPYMQIRAINSHQVARNGLEQTEQDIYTGIVSNLDCNLRLINKRPTVPGTTIFKRSWMAYIASEELAVIVSGKHFDSQYDETALQTSIQDTAFWTIADDTTVANVQVRTVNLETWSRTVDLLTSLIQRTIFVVEDIAAVLEGSAHKPKDSLRSLTYSLTMNGNNLPDPPFLTRPSYVLRTATDHLRTNDTWKIVSRLHYMYESLPDTVKEKMVADIANGVAQYPADAQEHVIASLDQWRAWELAQVDRSLVMEQIWGLTSPTSEMTSSDIRCTVSVGGTRLLLDPGPRQNEIAFGDLETVLSMRQKADDHEPDVVRQNIGLRAYCDKSSIRLNWEICGLLEDTLTMLNDGQTVRTQPSTTKPNTNRHIRIIQDAQIVVGTDLGIVTLDSVNLKVTLLAKSLRGSLMHLSPGLEQTSPNTSLLLGAASASADILNEDRVLLSWRLLATTAPTDLKIVANCQKIHFSTKADITRLTEVVGRIVEDEVQFFISVSKMLKQRNNQADQVKEKQRTSDVCLSVALFLDNYHLSILFLPTLSYVIVGDIARSSVTTERNGELTIDFDLQKHSHSFHSKRTKSRTAFSTLKLPPINGRVNVARQAQASVVMIDLTIEKVKLDGGALSALIDAGGRPELSRALKESRLSVERIQSHVGSMFTSQGSNTAEERTAVSTERPFIYIAKVTLAGLSVLTSAPTTSAELGSSADLEFELSLIRLKLHNKRDDRVAAFTKPQFDIDLRQISLELRQRQEKQVVQQFGSLKLAAVASGHTELDDGEHELQNYRLASGGLDIVLFPETATLITRIAYHMQERIKGLDLSHDYRPVEKLRRLTRPELFDRSEKQLPEPEESDTVPSAALLDSTFSIELAAIQASWVVPDDTLLSPGRRQEDLVFSIRKIDLSTKRENSARLAIDDLRLQMVPKMTDKSQRSMNSALLPEIVFNVAYYASREDWRLAFQAAGKALDLRLTSDFILPASSLQASFAATSHVLRNAEVFTSSSAHRGDSKPHLFGKKRLSSLLIDADFAGAVVAVQERPLEERKSAFSLIKGSRRTKATRYEQFVQGEPTGRAMLRAPGVAFKVEFKDNGTSDPSLRAEVKVAGSKNVLEPTVVPLILEIYASIKEAVGDSQETGNSTKLEATKAISEGTMTNGDPSAILGKTTLNLGLWVEEQEFSLTCQPIARVAATARFDDIFIAMNTVQSEQTRFFSMLVSLNALAASVQHVYSRESTASFDVQSINVSLMNSKHISSANGLSAIVNVSPMKMMVNAKQVQDFLLFREIWYPPEVRKSTRTPATSAHADSQAFAVQRYQQVAATSAFPLNAILAIADLAVEIDLGQGLGKMTLSISKLWTSSKKSSDLEQNLCLGFDRISIDTTGRMSGFIQLQNFQLRTSIKWPSKQELRATPLIQASARFDGLRVKAVFDYQPFFIADVTAFEFMMFNVREQDGANDRLVGILEGDKVQVYCTTASASLGLALYQAILRLVQEKQAAYESSIRELDKFLRRRSVFPSAAWSITGASTGDPSAALDEEKMPHSLHTDVVVTLKAVNIGAFPGSFFDSQIFKIEASNSEARFGVAIKHGRTHSGLGLTLGQLRVALSGVNRSTTKAFGEVSVGDVVKTATGSRGGTILKVPKVVAQMETWQSTSSNHIDFIFKSKFEGKVDVGWNYSRISFIRSMWSTHAQALASRLGKPLPQSAVQITGGLPPKSDSSDPSSTDHHPENGQEKITAVVNVPQSRFEYTALEPPIIETPQLRDMGEATPPLEWIGLHRDRLPNLTHQIIIVTLLEVAKEVEDAYRRILGAT</sequence>
<feature type="transmembrane region" description="Helical" evidence="2">
    <location>
        <begin position="20"/>
        <end position="41"/>
    </location>
</feature>
<feature type="region of interest" description="Disordered" evidence="1">
    <location>
        <begin position="1197"/>
        <end position="1253"/>
    </location>
</feature>
<dbReference type="Pfam" id="PF25038">
    <property type="entry name" value="Csf1_C"/>
    <property type="match status" value="1"/>
</dbReference>
<keyword evidence="2" id="KW-1133">Transmembrane helix</keyword>
<organism evidence="5 6">
    <name type="scientific">Phaeomoniella chlamydospora</name>
    <name type="common">Phaeoacremonium chlamydosporum</name>
    <dbReference type="NCBI Taxonomy" id="158046"/>
    <lineage>
        <taxon>Eukaryota</taxon>
        <taxon>Fungi</taxon>
        <taxon>Dikarya</taxon>
        <taxon>Ascomycota</taxon>
        <taxon>Pezizomycotina</taxon>
        <taxon>Eurotiomycetes</taxon>
        <taxon>Chaetothyriomycetidae</taxon>
        <taxon>Phaeomoniellales</taxon>
        <taxon>Phaeomoniellaceae</taxon>
        <taxon>Phaeomoniella</taxon>
    </lineage>
</organism>
<dbReference type="GO" id="GO:0006113">
    <property type="term" value="P:fermentation"/>
    <property type="evidence" value="ECO:0007669"/>
    <property type="project" value="InterPro"/>
</dbReference>
<dbReference type="PANTHER" id="PTHR32085:SF3">
    <property type="entry name" value="PROTEIN CSF1"/>
    <property type="match status" value="1"/>
</dbReference>
<feature type="domain" description="Csf1 N-terminal" evidence="3">
    <location>
        <begin position="260"/>
        <end position="900"/>
    </location>
</feature>
<dbReference type="Pfam" id="PF21678">
    <property type="entry name" value="Csf1_N"/>
    <property type="match status" value="2"/>
</dbReference>
<dbReference type="EMBL" id="LCWF01000085">
    <property type="protein sequence ID" value="KKY21425.1"/>
    <property type="molecule type" value="Genomic_DNA"/>
</dbReference>
<keyword evidence="2" id="KW-0812">Transmembrane</keyword>
<evidence type="ECO:0000313" key="6">
    <source>
        <dbReference type="Proteomes" id="UP000053317"/>
    </source>
</evidence>
<dbReference type="InterPro" id="IPR056779">
    <property type="entry name" value="Csf1_C"/>
</dbReference>
<feature type="compositionally biased region" description="Low complexity" evidence="1">
    <location>
        <begin position="236"/>
        <end position="251"/>
    </location>
</feature>
<evidence type="ECO:0000256" key="2">
    <source>
        <dbReference type="SAM" id="Phobius"/>
    </source>
</evidence>
<dbReference type="InterPro" id="IPR048636">
    <property type="entry name" value="Csf1_N"/>
</dbReference>
<name>A0A0G2GXQ2_PHACM</name>
<evidence type="ECO:0000313" key="5">
    <source>
        <dbReference type="EMBL" id="KKY21425.1"/>
    </source>
</evidence>